<evidence type="ECO:0000313" key="1">
    <source>
        <dbReference type="EMBL" id="KAF9735526.1"/>
    </source>
</evidence>
<comment type="caution">
    <text evidence="1">The sequence shown here is derived from an EMBL/GenBank/DDBJ whole genome shotgun (WGS) entry which is preliminary data.</text>
</comment>
<dbReference type="Proteomes" id="UP000756921">
    <property type="component" value="Unassembled WGS sequence"/>
</dbReference>
<organism evidence="1 2">
    <name type="scientific">Paraphaeosphaeria minitans</name>
    <dbReference type="NCBI Taxonomy" id="565426"/>
    <lineage>
        <taxon>Eukaryota</taxon>
        <taxon>Fungi</taxon>
        <taxon>Dikarya</taxon>
        <taxon>Ascomycota</taxon>
        <taxon>Pezizomycotina</taxon>
        <taxon>Dothideomycetes</taxon>
        <taxon>Pleosporomycetidae</taxon>
        <taxon>Pleosporales</taxon>
        <taxon>Massarineae</taxon>
        <taxon>Didymosphaeriaceae</taxon>
        <taxon>Paraphaeosphaeria</taxon>
    </lineage>
</organism>
<gene>
    <name evidence="1" type="ORF">PMIN01_06931</name>
</gene>
<dbReference type="AlphaFoldDB" id="A0A9P6GHZ8"/>
<reference evidence="1" key="1">
    <citation type="journal article" date="2020" name="Mol. Plant Microbe Interact.">
        <title>Genome Sequence of the Biocontrol Agent Coniothyrium minitans strain Conio (IMI 134523).</title>
        <authorList>
            <person name="Patel D."/>
            <person name="Shittu T.A."/>
            <person name="Baroncelli R."/>
            <person name="Muthumeenakshi S."/>
            <person name="Osborne T.H."/>
            <person name="Janganan T.K."/>
            <person name="Sreenivasaprasad S."/>
        </authorList>
    </citation>
    <scope>NUCLEOTIDE SEQUENCE</scope>
    <source>
        <strain evidence="1">Conio</strain>
    </source>
</reference>
<sequence length="318" mass="35104">MSDELFELLAPLLAPTLQHLLAPINLSPLSRLPPSRLLATARPHIHTIELVSPSAFATDYAPLYTSLFHGGERERPDLIVERLQQDAEEKRTALSPYRVVGLRGERGKVLGAAQFSVLLLDLAHDAEEVRAVPYLQYIYIHPSHRRQDLSELLHTLVLAVSMASSPNPSKAKVPFTLFETEPPTHGDDAAARKTALERTSIHTRSGSMALMLCKPPILPDGPPVYISAHVQPGLEPEDPPLTLIWVIRPNPAHHGETIDFNKLGPLVLAAVYRSFRDEAFPEANIALAEEITGKRRAGADFCLMELAEVRRGMYVGID</sequence>
<protein>
    <submittedName>
        <fullName evidence="1">Uncharacterized protein</fullName>
    </submittedName>
</protein>
<proteinExistence type="predicted"/>
<evidence type="ECO:0000313" key="2">
    <source>
        <dbReference type="Proteomes" id="UP000756921"/>
    </source>
</evidence>
<dbReference type="EMBL" id="WJXW01000006">
    <property type="protein sequence ID" value="KAF9735526.1"/>
    <property type="molecule type" value="Genomic_DNA"/>
</dbReference>
<dbReference type="OrthoDB" id="4107213at2759"/>
<accession>A0A9P6GHZ8</accession>
<name>A0A9P6GHZ8_9PLEO</name>
<keyword evidence="2" id="KW-1185">Reference proteome</keyword>